<keyword evidence="5 9" id="KW-0812">Transmembrane</keyword>
<dbReference type="GO" id="GO:0016020">
    <property type="term" value="C:membrane"/>
    <property type="evidence" value="ECO:0007669"/>
    <property type="project" value="UniProtKB-SubCell"/>
</dbReference>
<protein>
    <submittedName>
        <fullName evidence="10">Uncharacterized protein</fullName>
    </submittedName>
</protein>
<evidence type="ECO:0000256" key="1">
    <source>
        <dbReference type="ARBA" id="ARBA00004141"/>
    </source>
</evidence>
<dbReference type="eggNOG" id="ENOG502RREY">
    <property type="taxonomic scope" value="Eukaryota"/>
</dbReference>
<dbReference type="GeneID" id="9623899"/>
<dbReference type="SUPFAM" id="SSF103511">
    <property type="entry name" value="Chlorophyll a-b binding protein"/>
    <property type="match status" value="1"/>
</dbReference>
<evidence type="ECO:0000256" key="7">
    <source>
        <dbReference type="ARBA" id="ARBA00023136"/>
    </source>
</evidence>
<comment type="subcellular location">
    <subcellularLocation>
        <location evidence="1">Membrane</location>
        <topology evidence="1">Multi-pass membrane protein</topology>
    </subcellularLocation>
    <subcellularLocation>
        <location evidence="2">Plastid</location>
        <location evidence="2">Chloroplast</location>
    </subcellularLocation>
</comment>
<evidence type="ECO:0000256" key="5">
    <source>
        <dbReference type="ARBA" id="ARBA00022692"/>
    </source>
</evidence>
<dbReference type="Pfam" id="PF00504">
    <property type="entry name" value="Chloroa_b-bind"/>
    <property type="match status" value="1"/>
</dbReference>
<dbReference type="Gene3D" id="1.10.3460.10">
    <property type="entry name" value="Chlorophyll a/b binding protein domain"/>
    <property type="match status" value="1"/>
</dbReference>
<evidence type="ECO:0000256" key="8">
    <source>
        <dbReference type="ARBA" id="ARBA00037956"/>
    </source>
</evidence>
<dbReference type="OrthoDB" id="544474at2759"/>
<feature type="transmembrane region" description="Helical" evidence="9">
    <location>
        <begin position="68"/>
        <end position="86"/>
    </location>
</feature>
<dbReference type="PANTHER" id="PTHR14154">
    <property type="entry name" value="UPF0041 BRAIN PROTEIN 44-RELATED"/>
    <property type="match status" value="1"/>
</dbReference>
<sequence>MTLCTLTKSASRVGIAARGSRRLRSSIVCAEGVSQRLSNPIVLPSGAELKPMTVKQAMTFMGPAPELINARLAMLGVVGAVGAEVTTGKSVLAQFAGTPLPVLALVLALSGATLAPIVRGANLKEAFGPLTPQAELVNGRLAMLALAALLALEVSKGSALL</sequence>
<name>D8TSF1_VOLCA</name>
<evidence type="ECO:0000256" key="4">
    <source>
        <dbReference type="ARBA" id="ARBA00022640"/>
    </source>
</evidence>
<feature type="transmembrane region" description="Helical" evidence="9">
    <location>
        <begin position="98"/>
        <end position="117"/>
    </location>
</feature>
<dbReference type="GO" id="GO:0009507">
    <property type="term" value="C:chloroplast"/>
    <property type="evidence" value="ECO:0007669"/>
    <property type="project" value="UniProtKB-SubCell"/>
</dbReference>
<evidence type="ECO:0000256" key="9">
    <source>
        <dbReference type="SAM" id="Phobius"/>
    </source>
</evidence>
<dbReference type="AlphaFoldDB" id="D8TSF1"/>
<evidence type="ECO:0000256" key="6">
    <source>
        <dbReference type="ARBA" id="ARBA00022989"/>
    </source>
</evidence>
<dbReference type="InParanoid" id="D8TSF1"/>
<evidence type="ECO:0000256" key="2">
    <source>
        <dbReference type="ARBA" id="ARBA00004229"/>
    </source>
</evidence>
<evidence type="ECO:0000313" key="10">
    <source>
        <dbReference type="EMBL" id="EFJ49810.1"/>
    </source>
</evidence>
<keyword evidence="11" id="KW-1185">Reference proteome</keyword>
<proteinExistence type="inferred from homology"/>
<evidence type="ECO:0000256" key="3">
    <source>
        <dbReference type="ARBA" id="ARBA00022528"/>
    </source>
</evidence>
<dbReference type="KEGG" id="vcn:VOLCADRAFT_104260"/>
<evidence type="ECO:0000313" key="11">
    <source>
        <dbReference type="Proteomes" id="UP000001058"/>
    </source>
</evidence>
<gene>
    <name evidence="10" type="ORF">VOLCADRAFT_104260</name>
</gene>
<keyword evidence="4" id="KW-0934">Plastid</keyword>
<organism evidence="11">
    <name type="scientific">Volvox carteri f. nagariensis</name>
    <dbReference type="NCBI Taxonomy" id="3068"/>
    <lineage>
        <taxon>Eukaryota</taxon>
        <taxon>Viridiplantae</taxon>
        <taxon>Chlorophyta</taxon>
        <taxon>core chlorophytes</taxon>
        <taxon>Chlorophyceae</taxon>
        <taxon>CS clade</taxon>
        <taxon>Chlamydomonadales</taxon>
        <taxon>Volvocaceae</taxon>
        <taxon>Volvox</taxon>
    </lineage>
</organism>
<dbReference type="InterPro" id="IPR022796">
    <property type="entry name" value="Chloroa_b-bind"/>
</dbReference>
<dbReference type="Proteomes" id="UP000001058">
    <property type="component" value="Unassembled WGS sequence"/>
</dbReference>
<keyword evidence="6 9" id="KW-1133">Transmembrane helix</keyword>
<keyword evidence="7 9" id="KW-0472">Membrane</keyword>
<comment type="similarity">
    <text evidence="8">Belongs to the ELIP/psbS family.</text>
</comment>
<feature type="transmembrane region" description="Helical" evidence="9">
    <location>
        <begin position="137"/>
        <end position="155"/>
    </location>
</feature>
<accession>D8TSF1</accession>
<dbReference type="EMBL" id="GL378334">
    <property type="protein sequence ID" value="EFJ49810.1"/>
    <property type="molecule type" value="Genomic_DNA"/>
</dbReference>
<dbReference type="RefSeq" id="XP_002949317.1">
    <property type="nucleotide sequence ID" value="XM_002949271.1"/>
</dbReference>
<keyword evidence="3" id="KW-0150">Chloroplast</keyword>
<reference evidence="10 11" key="1">
    <citation type="journal article" date="2010" name="Science">
        <title>Genomic analysis of organismal complexity in the multicellular green alga Volvox carteri.</title>
        <authorList>
            <person name="Prochnik S.E."/>
            <person name="Umen J."/>
            <person name="Nedelcu A.M."/>
            <person name="Hallmann A."/>
            <person name="Miller S.M."/>
            <person name="Nishii I."/>
            <person name="Ferris P."/>
            <person name="Kuo A."/>
            <person name="Mitros T."/>
            <person name="Fritz-Laylin L.K."/>
            <person name="Hellsten U."/>
            <person name="Chapman J."/>
            <person name="Simakov O."/>
            <person name="Rensing S.A."/>
            <person name="Terry A."/>
            <person name="Pangilinan J."/>
            <person name="Kapitonov V."/>
            <person name="Jurka J."/>
            <person name="Salamov A."/>
            <person name="Shapiro H."/>
            <person name="Schmutz J."/>
            <person name="Grimwood J."/>
            <person name="Lindquist E."/>
            <person name="Lucas S."/>
            <person name="Grigoriev I.V."/>
            <person name="Schmitt R."/>
            <person name="Kirk D."/>
            <person name="Rokhsar D.S."/>
        </authorList>
    </citation>
    <scope>NUCLEOTIDE SEQUENCE [LARGE SCALE GENOMIC DNA]</scope>
    <source>
        <strain evidence="11">f. Nagariensis / Eve</strain>
    </source>
</reference>
<dbReference type="STRING" id="3068.D8TSF1"/>